<evidence type="ECO:0000313" key="6">
    <source>
        <dbReference type="Proteomes" id="UP000473574"/>
    </source>
</evidence>
<protein>
    <submittedName>
        <fullName evidence="5">DUF86 domain-containing protein</fullName>
    </submittedName>
</protein>
<accession>A0A6M0SL77</accession>
<evidence type="ECO:0000256" key="4">
    <source>
        <dbReference type="ARBA" id="ARBA00024207"/>
    </source>
</evidence>
<dbReference type="InterPro" id="IPR008201">
    <property type="entry name" value="HepT-like"/>
</dbReference>
<gene>
    <name evidence="5" type="ORF">D0962_36195</name>
</gene>
<proteinExistence type="inferred from homology"/>
<comment type="caution">
    <text evidence="5">The sequence shown here is derived from an EMBL/GenBank/DDBJ whole genome shotgun (WGS) entry which is preliminary data.</text>
</comment>
<dbReference type="GO" id="GO:0110001">
    <property type="term" value="C:toxin-antitoxin complex"/>
    <property type="evidence" value="ECO:0007669"/>
    <property type="project" value="InterPro"/>
</dbReference>
<dbReference type="InterPro" id="IPR052379">
    <property type="entry name" value="Type_VII_TA_RNase"/>
</dbReference>
<dbReference type="Pfam" id="PF01934">
    <property type="entry name" value="HepT-like"/>
    <property type="match status" value="1"/>
</dbReference>
<comment type="similarity">
    <text evidence="4">Belongs to the HepT RNase toxin family.</text>
</comment>
<dbReference type="Gene3D" id="1.20.120.580">
    <property type="entry name" value="bsu32300-like"/>
    <property type="match status" value="1"/>
</dbReference>
<evidence type="ECO:0000256" key="1">
    <source>
        <dbReference type="ARBA" id="ARBA00022649"/>
    </source>
</evidence>
<keyword evidence="3" id="KW-0378">Hydrolase</keyword>
<dbReference type="AlphaFoldDB" id="A0A6M0SL77"/>
<dbReference type="RefSeq" id="WP_163671361.1">
    <property type="nucleotide sequence ID" value="NZ_QZCE01000002.1"/>
</dbReference>
<dbReference type="PANTHER" id="PTHR33397:SF5">
    <property type="entry name" value="RNASE YUTE-RELATED"/>
    <property type="match status" value="1"/>
</dbReference>
<dbReference type="Proteomes" id="UP000473574">
    <property type="component" value="Unassembled WGS sequence"/>
</dbReference>
<dbReference type="GO" id="GO:0016787">
    <property type="term" value="F:hydrolase activity"/>
    <property type="evidence" value="ECO:0007669"/>
    <property type="project" value="UniProtKB-KW"/>
</dbReference>
<organism evidence="5 6">
    <name type="scientific">Adonisia turfae CCMR0082</name>
    <dbReference type="NCBI Taxonomy" id="2304604"/>
    <lineage>
        <taxon>Bacteria</taxon>
        <taxon>Bacillati</taxon>
        <taxon>Cyanobacteriota</taxon>
        <taxon>Adonisia</taxon>
        <taxon>Adonisia turfae</taxon>
    </lineage>
</organism>
<name>A0A6M0SL77_9CYAN</name>
<dbReference type="PANTHER" id="PTHR33397">
    <property type="entry name" value="UPF0331 PROTEIN YUTE"/>
    <property type="match status" value="1"/>
</dbReference>
<evidence type="ECO:0000256" key="2">
    <source>
        <dbReference type="ARBA" id="ARBA00022722"/>
    </source>
</evidence>
<keyword evidence="1" id="KW-1277">Toxin-antitoxin system</keyword>
<evidence type="ECO:0000256" key="3">
    <source>
        <dbReference type="ARBA" id="ARBA00022801"/>
    </source>
</evidence>
<dbReference type="NCBIfam" id="NF047751">
    <property type="entry name" value="HepT_toxin"/>
    <property type="match status" value="1"/>
</dbReference>
<evidence type="ECO:0000313" key="5">
    <source>
        <dbReference type="EMBL" id="NEZ68112.1"/>
    </source>
</evidence>
<dbReference type="EMBL" id="QZCE01000002">
    <property type="protein sequence ID" value="NEZ68112.1"/>
    <property type="molecule type" value="Genomic_DNA"/>
</dbReference>
<dbReference type="InterPro" id="IPR037038">
    <property type="entry name" value="HepT-like_sf"/>
</dbReference>
<reference evidence="5 6" key="1">
    <citation type="journal article" date="2020" name="Microb. Ecol.">
        <title>Ecogenomics of the Marine Benthic Filamentous Cyanobacterium Adonisia.</title>
        <authorList>
            <person name="Walter J.M."/>
            <person name="Coutinho F.H."/>
            <person name="Leomil L."/>
            <person name="Hargreaves P.I."/>
            <person name="Campeao M.E."/>
            <person name="Vieira V.V."/>
            <person name="Silva B.S."/>
            <person name="Fistarol G.O."/>
            <person name="Salomon P.S."/>
            <person name="Sawabe T."/>
            <person name="Mino S."/>
            <person name="Hosokawa M."/>
            <person name="Miyashita H."/>
            <person name="Maruyama F."/>
            <person name="van Verk M.C."/>
            <person name="Dutilh B.E."/>
            <person name="Thompson C.C."/>
            <person name="Thompson F.L."/>
        </authorList>
    </citation>
    <scope>NUCLEOTIDE SEQUENCE [LARGE SCALE GENOMIC DNA]</scope>
    <source>
        <strain evidence="5 6">CCMR0082</strain>
    </source>
</reference>
<sequence length="150" mass="17152">MTNLILTIIANKLERLLNHLVELKSHETIALSEYLADLTIQLATERRLDIIIRSALGINKTILKHAVNIVAGNQSDSFTEMAKQGFIPQKLAQRLAPSASLRYILMRQYGEINSEQIYNHLQRILKDYPQYIAAIQDYLDVQETVVEYPS</sequence>
<keyword evidence="2" id="KW-0540">Nuclease</keyword>
<dbReference type="GO" id="GO:0004540">
    <property type="term" value="F:RNA nuclease activity"/>
    <property type="evidence" value="ECO:0007669"/>
    <property type="project" value="InterPro"/>
</dbReference>